<dbReference type="InterPro" id="IPR000719">
    <property type="entry name" value="Prot_kinase_dom"/>
</dbReference>
<keyword evidence="8" id="KW-0418">Kinase</keyword>
<feature type="domain" description="Protein kinase" evidence="16">
    <location>
        <begin position="18"/>
        <end position="284"/>
    </location>
</feature>
<dbReference type="SUPFAM" id="SSF49354">
    <property type="entry name" value="PapD-like"/>
    <property type="match status" value="2"/>
</dbReference>
<evidence type="ECO:0000313" key="19">
    <source>
        <dbReference type="Proteomes" id="UP000604825"/>
    </source>
</evidence>
<dbReference type="Gene3D" id="2.130.10.10">
    <property type="entry name" value="YVTN repeat-like/Quinoprotein amine dehydrogenase"/>
    <property type="match status" value="2"/>
</dbReference>
<feature type="repeat" description="WD" evidence="13">
    <location>
        <begin position="1104"/>
        <end position="1147"/>
    </location>
</feature>
<accession>A0A811QD78</accession>
<protein>
    <recommendedName>
        <fullName evidence="2">non-specific serine/threonine protein kinase</fullName>
        <ecNumber evidence="2">2.7.11.1</ecNumber>
    </recommendedName>
</protein>
<keyword evidence="6" id="KW-0677">Repeat</keyword>
<feature type="domain" description="MSP" evidence="17">
    <location>
        <begin position="766"/>
        <end position="888"/>
    </location>
</feature>
<evidence type="ECO:0000256" key="2">
    <source>
        <dbReference type="ARBA" id="ARBA00012513"/>
    </source>
</evidence>
<dbReference type="EC" id="2.7.11.1" evidence="2"/>
<dbReference type="GO" id="GO:0030126">
    <property type="term" value="C:COPI vesicle coat"/>
    <property type="evidence" value="ECO:0007669"/>
    <property type="project" value="TreeGrafter"/>
</dbReference>
<dbReference type="EMBL" id="CAJGYO010000009">
    <property type="protein sequence ID" value="CAD6254028.1"/>
    <property type="molecule type" value="Genomic_DNA"/>
</dbReference>
<organism evidence="18 19">
    <name type="scientific">Miscanthus lutarioriparius</name>
    <dbReference type="NCBI Taxonomy" id="422564"/>
    <lineage>
        <taxon>Eukaryota</taxon>
        <taxon>Viridiplantae</taxon>
        <taxon>Streptophyta</taxon>
        <taxon>Embryophyta</taxon>
        <taxon>Tracheophyta</taxon>
        <taxon>Spermatophyta</taxon>
        <taxon>Magnoliopsida</taxon>
        <taxon>Liliopsida</taxon>
        <taxon>Poales</taxon>
        <taxon>Poaceae</taxon>
        <taxon>PACMAD clade</taxon>
        <taxon>Panicoideae</taxon>
        <taxon>Andropogonodae</taxon>
        <taxon>Andropogoneae</taxon>
        <taxon>Saccharinae</taxon>
        <taxon>Miscanthus</taxon>
    </lineage>
</organism>
<comment type="subcellular location">
    <subcellularLocation>
        <location evidence="1">Cytoplasmic vesicle membrane</location>
    </subcellularLocation>
</comment>
<dbReference type="PROSITE" id="PS50011">
    <property type="entry name" value="PROTEIN_KINASE_DOM"/>
    <property type="match status" value="1"/>
</dbReference>
<feature type="repeat" description="WD" evidence="13">
    <location>
        <begin position="661"/>
        <end position="695"/>
    </location>
</feature>
<evidence type="ECO:0000259" key="17">
    <source>
        <dbReference type="PROSITE" id="PS50202"/>
    </source>
</evidence>
<dbReference type="InterPro" id="IPR020472">
    <property type="entry name" value="WD40_PAC1"/>
</dbReference>
<dbReference type="GO" id="GO:0006891">
    <property type="term" value="P:intra-Golgi vesicle-mediated transport"/>
    <property type="evidence" value="ECO:0007669"/>
    <property type="project" value="TreeGrafter"/>
</dbReference>
<keyword evidence="4 13" id="KW-0853">WD repeat</keyword>
<dbReference type="GO" id="GO:0004674">
    <property type="term" value="F:protein serine/threonine kinase activity"/>
    <property type="evidence" value="ECO:0007669"/>
    <property type="project" value="UniProtKB-KW"/>
</dbReference>
<comment type="catalytic activity">
    <reaction evidence="11">
        <text>L-threonyl-[protein] + ATP = O-phospho-L-threonyl-[protein] + ADP + H(+)</text>
        <dbReference type="Rhea" id="RHEA:46608"/>
        <dbReference type="Rhea" id="RHEA-COMP:11060"/>
        <dbReference type="Rhea" id="RHEA-COMP:11605"/>
        <dbReference type="ChEBI" id="CHEBI:15378"/>
        <dbReference type="ChEBI" id="CHEBI:30013"/>
        <dbReference type="ChEBI" id="CHEBI:30616"/>
        <dbReference type="ChEBI" id="CHEBI:61977"/>
        <dbReference type="ChEBI" id="CHEBI:456216"/>
        <dbReference type="EC" id="2.7.11.1"/>
    </reaction>
</comment>
<dbReference type="InterPro" id="IPR008962">
    <property type="entry name" value="PapD-like_sf"/>
</dbReference>
<keyword evidence="19" id="KW-1185">Reference proteome</keyword>
<dbReference type="Pfam" id="PF00069">
    <property type="entry name" value="Pkinase"/>
    <property type="match status" value="1"/>
</dbReference>
<dbReference type="OrthoDB" id="676910at2759"/>
<evidence type="ECO:0000256" key="15">
    <source>
        <dbReference type="SAM" id="MobiDB-lite"/>
    </source>
</evidence>
<evidence type="ECO:0000256" key="9">
    <source>
        <dbReference type="ARBA" id="ARBA00022840"/>
    </source>
</evidence>
<dbReference type="PROSITE" id="PS50294">
    <property type="entry name" value="WD_REPEATS_REGION"/>
    <property type="match status" value="2"/>
</dbReference>
<dbReference type="GO" id="GO:0006886">
    <property type="term" value="P:intracellular protein transport"/>
    <property type="evidence" value="ECO:0007669"/>
    <property type="project" value="TreeGrafter"/>
</dbReference>
<dbReference type="PRINTS" id="PR00320">
    <property type="entry name" value="GPROTEINBRPT"/>
</dbReference>
<reference evidence="18" key="1">
    <citation type="submission" date="2020-10" db="EMBL/GenBank/DDBJ databases">
        <authorList>
            <person name="Han B."/>
            <person name="Lu T."/>
            <person name="Zhao Q."/>
            <person name="Huang X."/>
            <person name="Zhao Y."/>
        </authorList>
    </citation>
    <scope>NUCLEOTIDE SEQUENCE</scope>
</reference>
<evidence type="ECO:0000256" key="8">
    <source>
        <dbReference type="ARBA" id="ARBA00022777"/>
    </source>
</evidence>
<sequence>MKPGALSLSVLSKITNNFSQELIIGSGGFAEVYKGMVENDFVAVKKITEESMDEKEYKRELECLLSVKHKNIVRFLGYCGDTQWDMRRNKGKFVKSNKEKRLLCFEYVPNGALDGCIKDPSTGLPWRNRYRIIKGICEGLSYLHQESIVHLDLKPGNILLGENEVPKITDFGLSRCFREDKAYVTATKVVGTCGYMAPEFNSKRITKKFDLYSLGVLIIEIITGKKGYQAVHEVLESWNNRLDISQRNSEWEQIKVCTEIAIQCIDSDPANRPDSMKDIMDRLAEMENVHVIPAAGGQSKLLDVHPPVLYFPFESNKVIPCSLHLTNNTNQQVAFRLMDRSNKSGPCFVKLPLCGLVPPRSTYTLVLTTEERNELERRNICMILKITILGDEHIDKFQSDTFFEDVKEMGNEVQEILDIGKWYHQSLGHKCYDMHSWDINHAKQWIITGGSQGHVGIWNYQTQRKMDSLRLSMYEDVICVKFIARKQCFVAMTEIGVIHVYNYEPKIRKITSMSAGYVDAYSRRMNRKGFLSLAVHPTKPYLLTVSGIEIKLWDGDKCWECIQIFRVLGSMRGPYPVAFNRMDTIAIASDVNKVEIRSLDSPKNDYTMLSGHSGEVNCLHFFTAGDQEYLVTGSDDKTAKIWDMERKICVYTLESLGSPVISVVVYQPNLQILMTGSNDGLIYLWSTANSRICSRSPRLQRIVDVRYGGALHGLACSMERVVIEKKEAVAILDVENKNYQEEPTEYTEALLTGEITSKVMVGSIELLDVHPLELLFHRKPHNVRSLHLTNKTDEHVVFRVAKVVDDQHSDSWDYLPLYGTVHPRSTCRLIVITDQDNEIDTEMDIVVQSSILGDKNMVLLARPTECHEFFDQAKELGHAVHEVPLKFVYTPTVFEPVIAPAMTITSWMNRDGRLHCLDAHPTEPWIITGHLNGDACMWNCDTQELVQTFFKISEETVMSVKFDARKHWIVAQTRDGLIHLYDCVCVTQIKKIVSFGDLDSKPIQYSIAINPIKPYVLSSSKSVMELWDGDKGWECTQTFGSKSKCKSFDPDEPPKSKCQAFNPEDPNSFANLSVNEIVEPGSLRDPMLDVQVWSLDSSEPNYHLSGHFETVNCLAYFTRADRQYLITGSDDCTAKIWDLQKKACIHTLEGFMSPVCHVISIPGRPYLVTCSKHGTIHVWSTIDFRLKTTVDFSSGVYVRALACLMGSRRIAIGRGFSISIMDIDHEEEAVASEGNNEDSICVTGQSSNP</sequence>
<dbReference type="InterPro" id="IPR050844">
    <property type="entry name" value="Coatomer_complex_subunit"/>
</dbReference>
<evidence type="ECO:0000256" key="12">
    <source>
        <dbReference type="ARBA" id="ARBA00048679"/>
    </source>
</evidence>
<dbReference type="InterPro" id="IPR017441">
    <property type="entry name" value="Protein_kinase_ATP_BS"/>
</dbReference>
<dbReference type="Gene3D" id="1.10.510.10">
    <property type="entry name" value="Transferase(Phosphotransferase) domain 1"/>
    <property type="match status" value="1"/>
</dbReference>
<dbReference type="InterPro" id="IPR001680">
    <property type="entry name" value="WD40_rpt"/>
</dbReference>
<evidence type="ECO:0000256" key="3">
    <source>
        <dbReference type="ARBA" id="ARBA00022527"/>
    </source>
</evidence>
<evidence type="ECO:0000256" key="4">
    <source>
        <dbReference type="ARBA" id="ARBA00022574"/>
    </source>
</evidence>
<keyword evidence="9 14" id="KW-0067">ATP-binding</keyword>
<evidence type="ECO:0000256" key="13">
    <source>
        <dbReference type="PROSITE-ProRule" id="PRU00221"/>
    </source>
</evidence>
<dbReference type="PROSITE" id="PS00108">
    <property type="entry name" value="PROTEIN_KINASE_ST"/>
    <property type="match status" value="1"/>
</dbReference>
<dbReference type="PANTHER" id="PTHR19876:SF72">
    <property type="entry name" value="COATOMER WD ASSOCIATED REGION DOMAIN-CONTAINING PROTEIN"/>
    <property type="match status" value="1"/>
</dbReference>
<evidence type="ECO:0000256" key="7">
    <source>
        <dbReference type="ARBA" id="ARBA00022741"/>
    </source>
</evidence>
<name>A0A811QD78_9POAL</name>
<evidence type="ECO:0000256" key="11">
    <source>
        <dbReference type="ARBA" id="ARBA00047899"/>
    </source>
</evidence>
<comment type="catalytic activity">
    <reaction evidence="12">
        <text>L-seryl-[protein] + ATP = O-phospho-L-seryl-[protein] + ADP + H(+)</text>
        <dbReference type="Rhea" id="RHEA:17989"/>
        <dbReference type="Rhea" id="RHEA-COMP:9863"/>
        <dbReference type="Rhea" id="RHEA-COMP:11604"/>
        <dbReference type="ChEBI" id="CHEBI:15378"/>
        <dbReference type="ChEBI" id="CHEBI:29999"/>
        <dbReference type="ChEBI" id="CHEBI:30616"/>
        <dbReference type="ChEBI" id="CHEBI:83421"/>
        <dbReference type="ChEBI" id="CHEBI:456216"/>
        <dbReference type="EC" id="2.7.11.1"/>
    </reaction>
</comment>
<dbReference type="PROSITE" id="PS00678">
    <property type="entry name" value="WD_REPEATS_1"/>
    <property type="match status" value="2"/>
</dbReference>
<dbReference type="PROSITE" id="PS00107">
    <property type="entry name" value="PROTEIN_KINASE_ATP"/>
    <property type="match status" value="1"/>
</dbReference>
<dbReference type="SUPFAM" id="SSF50978">
    <property type="entry name" value="WD40 repeat-like"/>
    <property type="match status" value="2"/>
</dbReference>
<dbReference type="PROSITE" id="PS50082">
    <property type="entry name" value="WD_REPEATS_2"/>
    <property type="match status" value="3"/>
</dbReference>
<dbReference type="Proteomes" id="UP000604825">
    <property type="component" value="Unassembled WGS sequence"/>
</dbReference>
<dbReference type="InterPro" id="IPR036322">
    <property type="entry name" value="WD40_repeat_dom_sf"/>
</dbReference>
<proteinExistence type="predicted"/>
<feature type="domain" description="MSP" evidence="17">
    <location>
        <begin position="301"/>
        <end position="424"/>
    </location>
</feature>
<dbReference type="InterPro" id="IPR015943">
    <property type="entry name" value="WD40/YVTN_repeat-like_dom_sf"/>
</dbReference>
<comment type="caution">
    <text evidence="18">The sequence shown here is derived from an EMBL/GenBank/DDBJ whole genome shotgun (WGS) entry which is preliminary data.</text>
</comment>
<evidence type="ECO:0000259" key="16">
    <source>
        <dbReference type="PROSITE" id="PS50011"/>
    </source>
</evidence>
<evidence type="ECO:0000313" key="18">
    <source>
        <dbReference type="EMBL" id="CAD6254028.1"/>
    </source>
</evidence>
<dbReference type="SMART" id="SM00220">
    <property type="entry name" value="S_TKc"/>
    <property type="match status" value="1"/>
</dbReference>
<dbReference type="InterPro" id="IPR000535">
    <property type="entry name" value="MSP_dom"/>
</dbReference>
<dbReference type="InterPro" id="IPR013783">
    <property type="entry name" value="Ig-like_fold"/>
</dbReference>
<dbReference type="Gene3D" id="2.60.40.10">
    <property type="entry name" value="Immunoglobulins"/>
    <property type="match status" value="2"/>
</dbReference>
<keyword evidence="3" id="KW-0723">Serine/threonine-protein kinase</keyword>
<keyword evidence="7 14" id="KW-0547">Nucleotide-binding</keyword>
<keyword evidence="5" id="KW-0808">Transferase</keyword>
<dbReference type="GO" id="GO:0005524">
    <property type="term" value="F:ATP binding"/>
    <property type="evidence" value="ECO:0007669"/>
    <property type="project" value="UniProtKB-UniRule"/>
</dbReference>
<evidence type="ECO:0000256" key="6">
    <source>
        <dbReference type="ARBA" id="ARBA00022737"/>
    </source>
</evidence>
<dbReference type="AlphaFoldDB" id="A0A811QD78"/>
<dbReference type="InterPro" id="IPR019775">
    <property type="entry name" value="WD40_repeat_CS"/>
</dbReference>
<dbReference type="FunFam" id="1.10.510.10:FF:001023">
    <property type="entry name" value="Os07g0541700 protein"/>
    <property type="match status" value="1"/>
</dbReference>
<dbReference type="PROSITE" id="PS50202">
    <property type="entry name" value="MSP"/>
    <property type="match status" value="2"/>
</dbReference>
<evidence type="ECO:0000256" key="5">
    <source>
        <dbReference type="ARBA" id="ARBA00022679"/>
    </source>
</evidence>
<dbReference type="Pfam" id="PF00400">
    <property type="entry name" value="WD40"/>
    <property type="match status" value="4"/>
</dbReference>
<dbReference type="GO" id="GO:0006888">
    <property type="term" value="P:endoplasmic reticulum to Golgi vesicle-mediated transport"/>
    <property type="evidence" value="ECO:0007669"/>
    <property type="project" value="TreeGrafter"/>
</dbReference>
<dbReference type="SMART" id="SM00320">
    <property type="entry name" value="WD40"/>
    <property type="match status" value="7"/>
</dbReference>
<dbReference type="InterPro" id="IPR011009">
    <property type="entry name" value="Kinase-like_dom_sf"/>
</dbReference>
<dbReference type="InterPro" id="IPR008271">
    <property type="entry name" value="Ser/Thr_kinase_AS"/>
</dbReference>
<dbReference type="PANTHER" id="PTHR19876">
    <property type="entry name" value="COATOMER"/>
    <property type="match status" value="1"/>
</dbReference>
<gene>
    <name evidence="18" type="ORF">NCGR_LOCUS37637</name>
</gene>
<feature type="binding site" evidence="14">
    <location>
        <position position="46"/>
    </location>
    <ligand>
        <name>ATP</name>
        <dbReference type="ChEBI" id="CHEBI:30616"/>
    </ligand>
</feature>
<dbReference type="GO" id="GO:0006890">
    <property type="term" value="P:retrograde vesicle-mediated transport, Golgi to endoplasmic reticulum"/>
    <property type="evidence" value="ECO:0007669"/>
    <property type="project" value="TreeGrafter"/>
</dbReference>
<feature type="repeat" description="WD" evidence="13">
    <location>
        <begin position="609"/>
        <end position="652"/>
    </location>
</feature>
<dbReference type="SUPFAM" id="SSF56112">
    <property type="entry name" value="Protein kinase-like (PK-like)"/>
    <property type="match status" value="1"/>
</dbReference>
<feature type="region of interest" description="Disordered" evidence="15">
    <location>
        <begin position="1229"/>
        <end position="1249"/>
    </location>
</feature>
<evidence type="ECO:0000256" key="14">
    <source>
        <dbReference type="PROSITE-ProRule" id="PRU10141"/>
    </source>
</evidence>
<evidence type="ECO:0000256" key="1">
    <source>
        <dbReference type="ARBA" id="ARBA00004156"/>
    </source>
</evidence>
<keyword evidence="10" id="KW-0968">Cytoplasmic vesicle</keyword>
<evidence type="ECO:0000256" key="10">
    <source>
        <dbReference type="ARBA" id="ARBA00023329"/>
    </source>
</evidence>
<feature type="compositionally biased region" description="Polar residues" evidence="15">
    <location>
        <begin position="1233"/>
        <end position="1249"/>
    </location>
</feature>